<evidence type="ECO:0000256" key="1">
    <source>
        <dbReference type="SAM" id="MobiDB-lite"/>
    </source>
</evidence>
<feature type="region of interest" description="Disordered" evidence="1">
    <location>
        <begin position="1"/>
        <end position="60"/>
    </location>
</feature>
<keyword evidence="3" id="KW-1185">Reference proteome</keyword>
<sequence>MRNSSSSAPSRSPSQKPCLRAKLKSSATRHSLMLSLRNSPSKQDHLRTEITLTTPRNATH</sequence>
<dbReference type="Proteomes" id="UP000092461">
    <property type="component" value="Unassembled WGS sequence"/>
</dbReference>
<dbReference type="AlphaFoldDB" id="A0A1B0C8M8"/>
<feature type="compositionally biased region" description="Polar residues" evidence="1">
    <location>
        <begin position="50"/>
        <end position="60"/>
    </location>
</feature>
<protein>
    <submittedName>
        <fullName evidence="2">Uncharacterized protein</fullName>
    </submittedName>
</protein>
<feature type="compositionally biased region" description="Low complexity" evidence="1">
    <location>
        <begin position="1"/>
        <end position="14"/>
    </location>
</feature>
<evidence type="ECO:0000313" key="3">
    <source>
        <dbReference type="Proteomes" id="UP000092461"/>
    </source>
</evidence>
<dbReference type="EMBL" id="AJWK01001169">
    <property type="status" value="NOT_ANNOTATED_CDS"/>
    <property type="molecule type" value="Genomic_DNA"/>
</dbReference>
<evidence type="ECO:0000313" key="2">
    <source>
        <dbReference type="EnsemblMetazoa" id="LLOJ000300-PA"/>
    </source>
</evidence>
<proteinExistence type="predicted"/>
<reference evidence="2" key="1">
    <citation type="submission" date="2020-05" db="UniProtKB">
        <authorList>
            <consortium name="EnsemblMetazoa"/>
        </authorList>
    </citation>
    <scope>IDENTIFICATION</scope>
    <source>
        <strain evidence="2">Jacobina</strain>
    </source>
</reference>
<name>A0A1B0C8M8_LUTLO</name>
<dbReference type="EnsemblMetazoa" id="LLOJ000300-RA">
    <property type="protein sequence ID" value="LLOJ000300-PA"/>
    <property type="gene ID" value="LLOJ000300"/>
</dbReference>
<dbReference type="VEuPathDB" id="VectorBase:LLOJ000300"/>
<accession>A0A1B0C8M8</accession>
<organism evidence="2 3">
    <name type="scientific">Lutzomyia longipalpis</name>
    <name type="common">Sand fly</name>
    <dbReference type="NCBI Taxonomy" id="7200"/>
    <lineage>
        <taxon>Eukaryota</taxon>
        <taxon>Metazoa</taxon>
        <taxon>Ecdysozoa</taxon>
        <taxon>Arthropoda</taxon>
        <taxon>Hexapoda</taxon>
        <taxon>Insecta</taxon>
        <taxon>Pterygota</taxon>
        <taxon>Neoptera</taxon>
        <taxon>Endopterygota</taxon>
        <taxon>Diptera</taxon>
        <taxon>Nematocera</taxon>
        <taxon>Psychodoidea</taxon>
        <taxon>Psychodidae</taxon>
        <taxon>Lutzomyia</taxon>
        <taxon>Lutzomyia</taxon>
    </lineage>
</organism>